<evidence type="ECO:0000313" key="2">
    <source>
        <dbReference type="Proteomes" id="UP001269819"/>
    </source>
</evidence>
<name>A0ABU3VX18_9GAMM</name>
<dbReference type="EMBL" id="JAWIIJ010000003">
    <property type="protein sequence ID" value="MDV2078306.1"/>
    <property type="molecule type" value="Genomic_DNA"/>
</dbReference>
<accession>A0ABU3VX18</accession>
<dbReference type="RefSeq" id="WP_316973099.1">
    <property type="nucleotide sequence ID" value="NZ_JAWIIJ010000003.1"/>
</dbReference>
<gene>
    <name evidence="1" type="ORF">RYS15_06400</name>
</gene>
<sequence>MEDRIQEALERYINQNLWALAERVPEAVEKPPVAPFNDLLRVSVGG</sequence>
<dbReference type="Proteomes" id="UP001269819">
    <property type="component" value="Unassembled WGS sequence"/>
</dbReference>
<evidence type="ECO:0000313" key="1">
    <source>
        <dbReference type="EMBL" id="MDV2078306.1"/>
    </source>
</evidence>
<protein>
    <submittedName>
        <fullName evidence="1">Uncharacterized protein</fullName>
    </submittedName>
</protein>
<keyword evidence="2" id="KW-1185">Reference proteome</keyword>
<comment type="caution">
    <text evidence="1">The sequence shown here is derived from an EMBL/GenBank/DDBJ whole genome shotgun (WGS) entry which is preliminary data.</text>
</comment>
<reference evidence="1 2" key="1">
    <citation type="submission" date="2023-10" db="EMBL/GenBank/DDBJ databases">
        <title>Characteristics and mechanism of a salt-tolerant marine origin heterotrophic nitrifying- aerobic denitrifying bacteria Marinobacter xestospongiae HN1.</title>
        <authorList>
            <person name="Qi R."/>
        </authorList>
    </citation>
    <scope>NUCLEOTIDE SEQUENCE [LARGE SCALE GENOMIC DNA]</scope>
    <source>
        <strain evidence="1 2">HN1</strain>
    </source>
</reference>
<organism evidence="1 2">
    <name type="scientific">Marinobacter xestospongiae</name>
    <dbReference type="NCBI Taxonomy" id="994319"/>
    <lineage>
        <taxon>Bacteria</taxon>
        <taxon>Pseudomonadati</taxon>
        <taxon>Pseudomonadota</taxon>
        <taxon>Gammaproteobacteria</taxon>
        <taxon>Pseudomonadales</taxon>
        <taxon>Marinobacteraceae</taxon>
        <taxon>Marinobacter</taxon>
    </lineage>
</organism>
<proteinExistence type="predicted"/>